<dbReference type="InterPro" id="IPR050075">
    <property type="entry name" value="LeuD"/>
</dbReference>
<evidence type="ECO:0000256" key="1">
    <source>
        <dbReference type="ARBA" id="ARBA00023239"/>
    </source>
</evidence>
<name>A0AAC8W4K6_9PROT</name>
<evidence type="ECO:0000313" key="2">
    <source>
        <dbReference type="EMBL" id="ALG74892.1"/>
    </source>
</evidence>
<dbReference type="InterPro" id="IPR015928">
    <property type="entry name" value="Aconitase/3IPM_dehydase_swvl"/>
</dbReference>
<accession>A0AAC8W4K6</accession>
<dbReference type="KEGG" id="ati:AL072_27700"/>
<dbReference type="Proteomes" id="UP000069935">
    <property type="component" value="Chromosome 5"/>
</dbReference>
<keyword evidence="1" id="KW-0456">Lyase</keyword>
<proteinExistence type="predicted"/>
<dbReference type="EMBL" id="CP012405">
    <property type="protein sequence ID" value="ALG74892.1"/>
    <property type="molecule type" value="Genomic_DNA"/>
</dbReference>
<dbReference type="PANTHER" id="PTHR43345">
    <property type="entry name" value="3-ISOPROPYLMALATE DEHYDRATASE SMALL SUBUNIT 2-RELATED-RELATED"/>
    <property type="match status" value="1"/>
</dbReference>
<protein>
    <submittedName>
        <fullName evidence="2">3-isopropylmalate dehydratase</fullName>
    </submittedName>
</protein>
<dbReference type="PANTHER" id="PTHR43345:SF2">
    <property type="entry name" value="3-ISOPROPYLMALATE DEHYDRATASE SMALL SUBUNIT 1"/>
    <property type="match status" value="1"/>
</dbReference>
<dbReference type="GO" id="GO:0016829">
    <property type="term" value="F:lyase activity"/>
    <property type="evidence" value="ECO:0007669"/>
    <property type="project" value="UniProtKB-KW"/>
</dbReference>
<reference evidence="3" key="1">
    <citation type="submission" date="2015-08" db="EMBL/GenBank/DDBJ databases">
        <title>Complete Genome Sequence of Azospirillum thiophilum BV-S.</title>
        <authorList>
            <person name="Fomenkov A."/>
            <person name="Vincze T."/>
            <person name="Grabovich M."/>
            <person name="Dubinina G."/>
            <person name="Orlova M."/>
            <person name="Belousova E."/>
            <person name="Roberts R.J."/>
        </authorList>
    </citation>
    <scope>NUCLEOTIDE SEQUENCE [LARGE SCALE GENOMIC DNA]</scope>
    <source>
        <strain evidence="3">BV-S</strain>
    </source>
</reference>
<dbReference type="AlphaFoldDB" id="A0AAC8W4K6"/>
<dbReference type="SUPFAM" id="SSF52016">
    <property type="entry name" value="LeuD/IlvD-like"/>
    <property type="match status" value="1"/>
</dbReference>
<reference evidence="2 3" key="2">
    <citation type="journal article" date="2016" name="Genome Announc.">
        <title>Complete Genome Sequence of a Strain of Azospirillum thiophilum Isolated from a Sulfide Spring.</title>
        <authorList>
            <person name="Fomenkov A."/>
            <person name="Vincze T."/>
            <person name="Grabovich M."/>
            <person name="Anton B.P."/>
            <person name="Dubinina G."/>
            <person name="Orlova M."/>
            <person name="Belousova E."/>
            <person name="Roberts R.J."/>
        </authorList>
    </citation>
    <scope>NUCLEOTIDE SEQUENCE [LARGE SCALE GENOMIC DNA]</scope>
    <source>
        <strain evidence="2 3">BV-S</strain>
    </source>
</reference>
<dbReference type="Gene3D" id="3.20.19.10">
    <property type="entry name" value="Aconitase, domain 4"/>
    <property type="match status" value="1"/>
</dbReference>
<sequence>MPALKGRVAFIFDEVNFDVDQIVGVKNIKITDVAELAQVAMQSYDPDFATTVRPGDLLVGADNFGYGHPHYPPMKAMRHLGITGVIAESFSPGYWRGEVSMGFPQVGCPGILGFVERWDEIEVDWAAGVVRNHTKGTELPFEPLPLADAEMIEAGGLVPFLKRQAAQQREQKEHSHVSGT</sequence>
<gene>
    <name evidence="2" type="ORF">AL072_27700</name>
</gene>
<keyword evidence="3" id="KW-1185">Reference proteome</keyword>
<evidence type="ECO:0000313" key="3">
    <source>
        <dbReference type="Proteomes" id="UP000069935"/>
    </source>
</evidence>
<organism evidence="2 3">
    <name type="scientific">Azospirillum thiophilum</name>
    <dbReference type="NCBI Taxonomy" id="528244"/>
    <lineage>
        <taxon>Bacteria</taxon>
        <taxon>Pseudomonadati</taxon>
        <taxon>Pseudomonadota</taxon>
        <taxon>Alphaproteobacteria</taxon>
        <taxon>Rhodospirillales</taxon>
        <taxon>Azospirillaceae</taxon>
        <taxon>Azospirillum</taxon>
    </lineage>
</organism>